<sequence length="256" mass="27843">MNAATAIALIAPLLSTTNIILLESKPTVAGDDDTGTLPLATFAIIIGVVSIVVLLVCYNLYWMYLPNYSSFVLTICTKLCPPRCGLHLPNGREPQDSLECDLFYCVNLANIELQSVVRPVSMKTMSTMELQMPASPMPGHEDLLPFPMGFNHDGGANSGPYLPVQSMSFLRNCTHSVKIMMPGNGVWRSHKGPWAQCPPDNLKSKKVHVKRSIQHHALLLGNSGTGDAVPPPAVERSKDTQTQAEKVAINPWNVAL</sequence>
<gene>
    <name evidence="3" type="ORF">PAXRUDRAFT_28818</name>
</gene>
<protein>
    <submittedName>
        <fullName evidence="3">Uncharacterized protein</fullName>
    </submittedName>
</protein>
<dbReference type="EMBL" id="KN827014">
    <property type="protein sequence ID" value="KIK77377.1"/>
    <property type="molecule type" value="Genomic_DNA"/>
</dbReference>
<reference evidence="4" key="2">
    <citation type="submission" date="2015-01" db="EMBL/GenBank/DDBJ databases">
        <title>Evolutionary Origins and Diversification of the Mycorrhizal Mutualists.</title>
        <authorList>
            <consortium name="DOE Joint Genome Institute"/>
            <consortium name="Mycorrhizal Genomics Consortium"/>
            <person name="Kohler A."/>
            <person name="Kuo A."/>
            <person name="Nagy L.G."/>
            <person name="Floudas D."/>
            <person name="Copeland A."/>
            <person name="Barry K.W."/>
            <person name="Cichocki N."/>
            <person name="Veneault-Fourrey C."/>
            <person name="LaButti K."/>
            <person name="Lindquist E.A."/>
            <person name="Lipzen A."/>
            <person name="Lundell T."/>
            <person name="Morin E."/>
            <person name="Murat C."/>
            <person name="Riley R."/>
            <person name="Ohm R."/>
            <person name="Sun H."/>
            <person name="Tunlid A."/>
            <person name="Henrissat B."/>
            <person name="Grigoriev I.V."/>
            <person name="Hibbett D.S."/>
            <person name="Martin F."/>
        </authorList>
    </citation>
    <scope>NUCLEOTIDE SEQUENCE [LARGE SCALE GENOMIC DNA]</scope>
    <source>
        <strain evidence="4">Ve08.2h10</strain>
    </source>
</reference>
<dbReference type="HOGENOM" id="CLU_1086249_0_0_1"/>
<evidence type="ECO:0000313" key="4">
    <source>
        <dbReference type="Proteomes" id="UP000054538"/>
    </source>
</evidence>
<feature type="transmembrane region" description="Helical" evidence="2">
    <location>
        <begin position="39"/>
        <end position="61"/>
    </location>
</feature>
<evidence type="ECO:0000256" key="1">
    <source>
        <dbReference type="SAM" id="MobiDB-lite"/>
    </source>
</evidence>
<dbReference type="AlphaFoldDB" id="A0A0D0C2G7"/>
<accession>A0A0D0C2G7</accession>
<keyword evidence="2" id="KW-0472">Membrane</keyword>
<proteinExistence type="predicted"/>
<organism evidence="3 4">
    <name type="scientific">Paxillus rubicundulus Ve08.2h10</name>
    <dbReference type="NCBI Taxonomy" id="930991"/>
    <lineage>
        <taxon>Eukaryota</taxon>
        <taxon>Fungi</taxon>
        <taxon>Dikarya</taxon>
        <taxon>Basidiomycota</taxon>
        <taxon>Agaricomycotina</taxon>
        <taxon>Agaricomycetes</taxon>
        <taxon>Agaricomycetidae</taxon>
        <taxon>Boletales</taxon>
        <taxon>Paxilineae</taxon>
        <taxon>Paxillaceae</taxon>
        <taxon>Paxillus</taxon>
    </lineage>
</organism>
<evidence type="ECO:0000313" key="3">
    <source>
        <dbReference type="EMBL" id="KIK77377.1"/>
    </source>
</evidence>
<keyword evidence="2" id="KW-1133">Transmembrane helix</keyword>
<dbReference type="OrthoDB" id="10470822at2759"/>
<keyword evidence="2" id="KW-0812">Transmembrane</keyword>
<reference evidence="3 4" key="1">
    <citation type="submission" date="2014-04" db="EMBL/GenBank/DDBJ databases">
        <authorList>
            <consortium name="DOE Joint Genome Institute"/>
            <person name="Kuo A."/>
            <person name="Kohler A."/>
            <person name="Jargeat P."/>
            <person name="Nagy L.G."/>
            <person name="Floudas D."/>
            <person name="Copeland A."/>
            <person name="Barry K.W."/>
            <person name="Cichocki N."/>
            <person name="Veneault-Fourrey C."/>
            <person name="LaButti K."/>
            <person name="Lindquist E.A."/>
            <person name="Lipzen A."/>
            <person name="Lundell T."/>
            <person name="Morin E."/>
            <person name="Murat C."/>
            <person name="Sun H."/>
            <person name="Tunlid A."/>
            <person name="Henrissat B."/>
            <person name="Grigoriev I.V."/>
            <person name="Hibbett D.S."/>
            <person name="Martin F."/>
            <person name="Nordberg H.P."/>
            <person name="Cantor M.N."/>
            <person name="Hua S.X."/>
        </authorList>
    </citation>
    <scope>NUCLEOTIDE SEQUENCE [LARGE SCALE GENOMIC DNA]</scope>
    <source>
        <strain evidence="3 4">Ve08.2h10</strain>
    </source>
</reference>
<evidence type="ECO:0000256" key="2">
    <source>
        <dbReference type="SAM" id="Phobius"/>
    </source>
</evidence>
<keyword evidence="4" id="KW-1185">Reference proteome</keyword>
<dbReference type="InParanoid" id="A0A0D0C2G7"/>
<feature type="region of interest" description="Disordered" evidence="1">
    <location>
        <begin position="221"/>
        <end position="240"/>
    </location>
</feature>
<name>A0A0D0C2G7_9AGAM</name>
<dbReference type="Proteomes" id="UP000054538">
    <property type="component" value="Unassembled WGS sequence"/>
</dbReference>